<feature type="transmembrane region" description="Helical" evidence="9">
    <location>
        <begin position="123"/>
        <end position="144"/>
    </location>
</feature>
<dbReference type="STRING" id="1077947.SAMN05216227_101378"/>
<reference evidence="10 11" key="1">
    <citation type="submission" date="2016-10" db="EMBL/GenBank/DDBJ databases">
        <authorList>
            <person name="de Groot N.N."/>
        </authorList>
    </citation>
    <scope>NUCLEOTIDE SEQUENCE [LARGE SCALE GENOMIC DNA]</scope>
    <source>
        <strain evidence="10 11">CGMCC 1.10836</strain>
    </source>
</reference>
<dbReference type="RefSeq" id="WP_050518206.1">
    <property type="nucleotide sequence ID" value="NZ_FOCO01000013.1"/>
</dbReference>
<feature type="transmembrane region" description="Helical" evidence="9">
    <location>
        <begin position="12"/>
        <end position="31"/>
    </location>
</feature>
<evidence type="ECO:0000256" key="1">
    <source>
        <dbReference type="ARBA" id="ARBA00004429"/>
    </source>
</evidence>
<dbReference type="EMBL" id="FOCO01000013">
    <property type="protein sequence ID" value="SEN41468.1"/>
    <property type="molecule type" value="Genomic_DNA"/>
</dbReference>
<accession>A0A1H8GDU5</accession>
<evidence type="ECO:0000313" key="11">
    <source>
        <dbReference type="Proteomes" id="UP000183002"/>
    </source>
</evidence>
<evidence type="ECO:0000256" key="7">
    <source>
        <dbReference type="ARBA" id="ARBA00023136"/>
    </source>
</evidence>
<keyword evidence="7 9" id="KW-0472">Membrane</keyword>
<dbReference type="Proteomes" id="UP000183002">
    <property type="component" value="Unassembled WGS sequence"/>
</dbReference>
<name>A0A1H8GDU5_9RHOB</name>
<feature type="transmembrane region" description="Helical" evidence="9">
    <location>
        <begin position="196"/>
        <end position="218"/>
    </location>
</feature>
<dbReference type="AlphaFoldDB" id="A0A1H8GDU5"/>
<evidence type="ECO:0000256" key="3">
    <source>
        <dbReference type="ARBA" id="ARBA00022475"/>
    </source>
</evidence>
<dbReference type="OrthoDB" id="5342349at2"/>
<feature type="transmembrane region" description="Helical" evidence="9">
    <location>
        <begin position="317"/>
        <end position="335"/>
    </location>
</feature>
<dbReference type="GO" id="GO:0005886">
    <property type="term" value="C:plasma membrane"/>
    <property type="evidence" value="ECO:0007669"/>
    <property type="project" value="UniProtKB-SubCell"/>
</dbReference>
<feature type="transmembrane region" description="Helical" evidence="9">
    <location>
        <begin position="238"/>
        <end position="267"/>
    </location>
</feature>
<evidence type="ECO:0000256" key="2">
    <source>
        <dbReference type="ARBA" id="ARBA00022448"/>
    </source>
</evidence>
<gene>
    <name evidence="10" type="ORF">SAMN05216227_101378</name>
</gene>
<evidence type="ECO:0000256" key="4">
    <source>
        <dbReference type="ARBA" id="ARBA00022519"/>
    </source>
</evidence>
<dbReference type="PANTHER" id="PTHR30574">
    <property type="entry name" value="INNER MEMBRANE PROTEIN YEDE"/>
    <property type="match status" value="1"/>
</dbReference>
<evidence type="ECO:0000256" key="8">
    <source>
        <dbReference type="ARBA" id="ARBA00035655"/>
    </source>
</evidence>
<organism evidence="10 11">
    <name type="scientific">Pseudorhodobacter antarcticus</name>
    <dbReference type="NCBI Taxonomy" id="1077947"/>
    <lineage>
        <taxon>Bacteria</taxon>
        <taxon>Pseudomonadati</taxon>
        <taxon>Pseudomonadota</taxon>
        <taxon>Alphaproteobacteria</taxon>
        <taxon>Rhodobacterales</taxon>
        <taxon>Paracoccaceae</taxon>
        <taxon>Pseudorhodobacter</taxon>
    </lineage>
</organism>
<keyword evidence="3" id="KW-1003">Cell membrane</keyword>
<feature type="transmembrane region" description="Helical" evidence="9">
    <location>
        <begin position="164"/>
        <end position="184"/>
    </location>
</feature>
<feature type="transmembrane region" description="Helical" evidence="9">
    <location>
        <begin position="52"/>
        <end position="78"/>
    </location>
</feature>
<evidence type="ECO:0000256" key="5">
    <source>
        <dbReference type="ARBA" id="ARBA00022692"/>
    </source>
</evidence>
<keyword evidence="5 9" id="KW-0812">Transmembrane</keyword>
<keyword evidence="4" id="KW-0997">Cell inner membrane</keyword>
<feature type="transmembrane region" description="Helical" evidence="9">
    <location>
        <begin position="90"/>
        <end position="111"/>
    </location>
</feature>
<feature type="transmembrane region" description="Helical" evidence="9">
    <location>
        <begin position="288"/>
        <end position="311"/>
    </location>
</feature>
<keyword evidence="11" id="KW-1185">Reference proteome</keyword>
<dbReference type="PANTHER" id="PTHR30574:SF1">
    <property type="entry name" value="SULPHUR TRANSPORT DOMAIN-CONTAINING PROTEIN"/>
    <property type="match status" value="1"/>
</dbReference>
<evidence type="ECO:0000256" key="6">
    <source>
        <dbReference type="ARBA" id="ARBA00022989"/>
    </source>
</evidence>
<evidence type="ECO:0000313" key="10">
    <source>
        <dbReference type="EMBL" id="SEN41468.1"/>
    </source>
</evidence>
<keyword evidence="2" id="KW-0813">Transport</keyword>
<protein>
    <submittedName>
        <fullName evidence="10">Sulphur transport</fullName>
    </submittedName>
</protein>
<sequence length="349" mass="34521">MFETLGFDAVTPRGASVMLGLVIGLAFGAMAETTRFCLRRGLVGAPAERKPALALWAVALAAALLGTQGAVAAGWISFDGHRLMTPDLPVAAIVIGGLAFGAGMVLTRGCASRLTVLSGTGNLRALMVLGVFAIAAHATMKGLLAPLRTSLGTLTVPMGEAISLAALPGGGALVTGLMATAALAYAATARLSFGRVAAGVAIGLLVPLAWVGTGFVLLDEFDLIAMESLSFTLPLSDTLFWAIASSSVAAGFGTGLFGGTIGGAALSSLASRRFKWESFSSPAQTGRYALGGALMGMGGVLAGGCTLGAGLAGVPTLSVAALLALAAIVVGGVAADRALNTRAASPAFG</sequence>
<dbReference type="InterPro" id="IPR007272">
    <property type="entry name" value="Sulf_transp_TsuA/YedE"/>
</dbReference>
<dbReference type="Pfam" id="PF04143">
    <property type="entry name" value="Sulf_transp"/>
    <property type="match status" value="1"/>
</dbReference>
<proteinExistence type="inferred from homology"/>
<comment type="similarity">
    <text evidence="8">Belongs to the TsuA/YedE (TC 9.B.102) family.</text>
</comment>
<comment type="subcellular location">
    <subcellularLocation>
        <location evidence="1">Cell inner membrane</location>
        <topology evidence="1">Multi-pass membrane protein</topology>
    </subcellularLocation>
</comment>
<evidence type="ECO:0000256" key="9">
    <source>
        <dbReference type="SAM" id="Phobius"/>
    </source>
</evidence>
<keyword evidence="6 9" id="KW-1133">Transmembrane helix</keyword>